<dbReference type="GeneID" id="13885032"/>
<dbReference type="InParanoid" id="H2ARW3"/>
<dbReference type="OrthoDB" id="2357318at2759"/>
<dbReference type="eggNOG" id="ENOG502R1X7">
    <property type="taxonomic scope" value="Eukaryota"/>
</dbReference>
<sequence length="577" mass="67454">MDQEERLRLIQLLDSDGPIAEDLVSILQNNVVYFIPRIRSIQMLQKMVSSTFETKTWVNMDPLRLYEMGLGISSWKLEISEPFISLNDFYDIWDKCFMTTRNWTIPKLAILTGLLASKTKFMELQRSFFVDASGNIRRLYERWKAVYFSNVWCQFFRRHENSYETCKPLIVLYSTIASDNDVDLLRNISWDSVTLSLVRVITDYMQSTSQKHDPFLSKNLNFIANALQISLKRTSEQRIFHCICQLKRASMALCYRELQQTFPDASYSTKFYSDILITIVLTLRGSLEARTVLPGIWCSEILSCLYNLNFIALDFGTVGFYSYELIYQICISGITMTREISYYIAFLNFMKNEILMSKVQNKIHNSKILFLLSFLEKTVSMLPALDRGFITSLIDPVSVQYLNSNNKDIREAAHSVMLSLYTAEAHNTNLINWQSENFLNYLMISIDHFLNNSLEERQLLMIFDRICATLPRLQVMNNNILSQCLQMTYSKFLTINSCDSERKKVLLKCIIYQILYLQDNEICEWLDKCLELIKSSSLHPSQQDEVIASMWEMISLSKSDIAIQWWYTHKVQMDCKL</sequence>
<dbReference type="AlphaFoldDB" id="H2ARW3"/>
<dbReference type="RefSeq" id="XP_003956248.1">
    <property type="nucleotide sequence ID" value="XM_003956199.1"/>
</dbReference>
<dbReference type="PANTHER" id="PTHR39214:SF1">
    <property type="entry name" value="MICROBODY (PEROXISOME) BIOGENESIS PROTEIN PEROXIN 8 (EUROFUNG)"/>
    <property type="match status" value="1"/>
</dbReference>
<proteinExistence type="predicted"/>
<accession>H2ARW3</accession>
<dbReference type="KEGG" id="kaf:KAFR_0C01180"/>
<dbReference type="STRING" id="1071382.H2ARW3"/>
<evidence type="ECO:0000313" key="2">
    <source>
        <dbReference type="Proteomes" id="UP000005220"/>
    </source>
</evidence>
<reference evidence="1 2" key="1">
    <citation type="journal article" date="2011" name="Proc. Natl. Acad. Sci. U.S.A.">
        <title>Evolutionary erosion of yeast sex chromosomes by mating-type switching accidents.</title>
        <authorList>
            <person name="Gordon J.L."/>
            <person name="Armisen D."/>
            <person name="Proux-Wera E."/>
            <person name="Oheigeartaigh S.S."/>
            <person name="Byrne K.P."/>
            <person name="Wolfe K.H."/>
        </authorList>
    </citation>
    <scope>NUCLEOTIDE SEQUENCE [LARGE SCALE GENOMIC DNA]</scope>
    <source>
        <strain evidence="2">ATCC 22294 / BCRC 22015 / CBS 2517 / CECT 1963 / NBRC 1671 / NRRL Y-8276</strain>
    </source>
</reference>
<dbReference type="InterPro" id="IPR055334">
    <property type="entry name" value="PEX8-like"/>
</dbReference>
<gene>
    <name evidence="1" type="primary">KAFR0C01180</name>
    <name evidence="1" type="ORF">KAFR_0C01180</name>
</gene>
<dbReference type="PANTHER" id="PTHR39214">
    <property type="entry name" value="MICROBODY (PEROXISOME) BIOGENESIS PROTEIN PEROXIN 8 (EUROFUNG)"/>
    <property type="match status" value="1"/>
</dbReference>
<organism evidence="1 2">
    <name type="scientific">Kazachstania africana (strain ATCC 22294 / BCRC 22015 / CBS 2517 / CECT 1963 / NBRC 1671 / NRRL Y-8276)</name>
    <name type="common">Yeast</name>
    <name type="synonym">Kluyveromyces africanus</name>
    <dbReference type="NCBI Taxonomy" id="1071382"/>
    <lineage>
        <taxon>Eukaryota</taxon>
        <taxon>Fungi</taxon>
        <taxon>Dikarya</taxon>
        <taxon>Ascomycota</taxon>
        <taxon>Saccharomycotina</taxon>
        <taxon>Saccharomycetes</taxon>
        <taxon>Saccharomycetales</taxon>
        <taxon>Saccharomycetaceae</taxon>
        <taxon>Kazachstania</taxon>
    </lineage>
</organism>
<evidence type="ECO:0000313" key="1">
    <source>
        <dbReference type="EMBL" id="CCF57113.1"/>
    </source>
</evidence>
<protein>
    <submittedName>
        <fullName evidence="1">Uncharacterized protein</fullName>
    </submittedName>
</protein>
<dbReference type="Proteomes" id="UP000005220">
    <property type="component" value="Chromosome 3"/>
</dbReference>
<dbReference type="FunCoup" id="H2ARW3">
    <property type="interactions" value="73"/>
</dbReference>
<dbReference type="HOGENOM" id="CLU_031057_0_0_1"/>
<dbReference type="EMBL" id="HE650823">
    <property type="protein sequence ID" value="CCF57113.1"/>
    <property type="molecule type" value="Genomic_DNA"/>
</dbReference>
<name>H2ARW3_KAZAF</name>
<keyword evidence="2" id="KW-1185">Reference proteome</keyword>